<evidence type="ECO:0000256" key="1">
    <source>
        <dbReference type="ARBA" id="ARBA00004141"/>
    </source>
</evidence>
<dbReference type="Pfam" id="PF03798">
    <property type="entry name" value="TRAM_LAG1_CLN8"/>
    <property type="match status" value="1"/>
</dbReference>
<dbReference type="AlphaFoldDB" id="A0A7J7JJA0"/>
<name>A0A7J7JJA0_BUGNE</name>
<dbReference type="PANTHER" id="PTHR31898">
    <property type="entry name" value="TRANSMEMBRANE PROTEIN 136"/>
    <property type="match status" value="1"/>
</dbReference>
<feature type="transmembrane region" description="Helical" evidence="6">
    <location>
        <begin position="204"/>
        <end position="224"/>
    </location>
</feature>
<keyword evidence="3 6" id="KW-1133">Transmembrane helix</keyword>
<proteinExistence type="predicted"/>
<evidence type="ECO:0000256" key="6">
    <source>
        <dbReference type="SAM" id="Phobius"/>
    </source>
</evidence>
<keyword evidence="2 5" id="KW-0812">Transmembrane</keyword>
<organism evidence="8 9">
    <name type="scientific">Bugula neritina</name>
    <name type="common">Brown bryozoan</name>
    <name type="synonym">Sertularia neritina</name>
    <dbReference type="NCBI Taxonomy" id="10212"/>
    <lineage>
        <taxon>Eukaryota</taxon>
        <taxon>Metazoa</taxon>
        <taxon>Spiralia</taxon>
        <taxon>Lophotrochozoa</taxon>
        <taxon>Bryozoa</taxon>
        <taxon>Gymnolaemata</taxon>
        <taxon>Cheilostomatida</taxon>
        <taxon>Flustrina</taxon>
        <taxon>Buguloidea</taxon>
        <taxon>Bugulidae</taxon>
        <taxon>Bugula</taxon>
    </lineage>
</organism>
<evidence type="ECO:0000256" key="5">
    <source>
        <dbReference type="PROSITE-ProRule" id="PRU00205"/>
    </source>
</evidence>
<evidence type="ECO:0000256" key="4">
    <source>
        <dbReference type="ARBA" id="ARBA00023136"/>
    </source>
</evidence>
<dbReference type="Proteomes" id="UP000593567">
    <property type="component" value="Unassembled WGS sequence"/>
</dbReference>
<dbReference type="OrthoDB" id="506011at2759"/>
<keyword evidence="4 5" id="KW-0472">Membrane</keyword>
<dbReference type="PROSITE" id="PS50922">
    <property type="entry name" value="TLC"/>
    <property type="match status" value="1"/>
</dbReference>
<dbReference type="InterPro" id="IPR042512">
    <property type="entry name" value="TLCD5"/>
</dbReference>
<reference evidence="8" key="1">
    <citation type="submission" date="2020-06" db="EMBL/GenBank/DDBJ databases">
        <title>Draft genome of Bugula neritina, a colonial animal packing powerful symbionts and potential medicines.</title>
        <authorList>
            <person name="Rayko M."/>
        </authorList>
    </citation>
    <scope>NUCLEOTIDE SEQUENCE [LARGE SCALE GENOMIC DNA]</scope>
    <source>
        <strain evidence="8">Kwan_BN1</strain>
    </source>
</reference>
<dbReference type="InterPro" id="IPR006634">
    <property type="entry name" value="TLC-dom"/>
</dbReference>
<evidence type="ECO:0000313" key="8">
    <source>
        <dbReference type="EMBL" id="KAF6026165.1"/>
    </source>
</evidence>
<feature type="domain" description="TLC" evidence="7">
    <location>
        <begin position="77"/>
        <end position="227"/>
    </location>
</feature>
<keyword evidence="9" id="KW-1185">Reference proteome</keyword>
<evidence type="ECO:0000259" key="7">
    <source>
        <dbReference type="PROSITE" id="PS50922"/>
    </source>
</evidence>
<comment type="caution">
    <text evidence="8">The sequence shown here is derived from an EMBL/GenBank/DDBJ whole genome shotgun (WGS) entry which is preliminary data.</text>
</comment>
<evidence type="ECO:0000313" key="9">
    <source>
        <dbReference type="Proteomes" id="UP000593567"/>
    </source>
</evidence>
<comment type="subcellular location">
    <subcellularLocation>
        <location evidence="1">Membrane</location>
        <topology evidence="1">Multi-pass membrane protein</topology>
    </subcellularLocation>
</comment>
<evidence type="ECO:0000256" key="2">
    <source>
        <dbReference type="ARBA" id="ARBA00022692"/>
    </source>
</evidence>
<dbReference type="PANTHER" id="PTHR31898:SF1">
    <property type="entry name" value="TLC DOMAIN-CONTAINING PROTEIN 5"/>
    <property type="match status" value="1"/>
</dbReference>
<protein>
    <submittedName>
        <fullName evidence="8">TMEM136</fullName>
    </submittedName>
</protein>
<accession>A0A7J7JJA0</accession>
<sequence length="227" mass="25944">MLLVSCVYLLHNTWQSFVGKHNFSYQSMEVLRYWTHSSTLRGSQLNEETAGSKLFALTLYTTLWASMYRIQLSLWSHRTAEWRCRVVSLTHGTLVTYLSYYSQCVEGPSVFGIEPGLPNNNTQVFIAKLCLGYFIFDLVWCLCYQTEPPIMIVHHVLSIFGTANMIFQGKWGTELVAVIGATEVSNPLLQLRWFLKSAGYSKTILGEIVDFLFIIVFGAFRFLLSGY</sequence>
<dbReference type="EMBL" id="VXIV02002333">
    <property type="protein sequence ID" value="KAF6026165.1"/>
    <property type="molecule type" value="Genomic_DNA"/>
</dbReference>
<evidence type="ECO:0000256" key="3">
    <source>
        <dbReference type="ARBA" id="ARBA00022989"/>
    </source>
</evidence>
<dbReference type="GO" id="GO:0016020">
    <property type="term" value="C:membrane"/>
    <property type="evidence" value="ECO:0007669"/>
    <property type="project" value="UniProtKB-SubCell"/>
</dbReference>
<gene>
    <name evidence="8" type="ORF">EB796_015522</name>
</gene>